<comment type="subcellular location">
    <subcellularLocation>
        <location evidence="1 9">Cell inner membrane</location>
        <topology evidence="1 9">Multi-pass membrane protein</topology>
    </subcellularLocation>
</comment>
<evidence type="ECO:0000256" key="7">
    <source>
        <dbReference type="ARBA" id="ARBA00023136"/>
    </source>
</evidence>
<dbReference type="Proteomes" id="UP000297564">
    <property type="component" value="Unassembled WGS sequence"/>
</dbReference>
<evidence type="ECO:0000256" key="6">
    <source>
        <dbReference type="ARBA" id="ARBA00022989"/>
    </source>
</evidence>
<organism evidence="11 12">
    <name type="scientific">Ramlibacter rhizophilus</name>
    <dbReference type="NCBI Taxonomy" id="1781167"/>
    <lineage>
        <taxon>Bacteria</taxon>
        <taxon>Pseudomonadati</taxon>
        <taxon>Pseudomonadota</taxon>
        <taxon>Betaproteobacteria</taxon>
        <taxon>Burkholderiales</taxon>
        <taxon>Comamonadaceae</taxon>
        <taxon>Ramlibacter</taxon>
    </lineage>
</organism>
<evidence type="ECO:0000256" key="3">
    <source>
        <dbReference type="ARBA" id="ARBA00022475"/>
    </source>
</evidence>
<keyword evidence="4 9" id="KW-0997">Cell inner membrane</keyword>
<dbReference type="PANTHER" id="PTHR35011">
    <property type="entry name" value="2,3-DIKETO-L-GULONATE TRAP TRANSPORTER SMALL PERMEASE PROTEIN YIAM"/>
    <property type="match status" value="1"/>
</dbReference>
<comment type="function">
    <text evidence="9">Part of the tripartite ATP-independent periplasmic (TRAP) transport system.</text>
</comment>
<evidence type="ECO:0000313" key="11">
    <source>
        <dbReference type="EMBL" id="TFY98696.1"/>
    </source>
</evidence>
<gene>
    <name evidence="11" type="ORF">EZ242_14345</name>
</gene>
<keyword evidence="7 9" id="KW-0472">Membrane</keyword>
<comment type="caution">
    <text evidence="11">The sequence shown here is derived from an EMBL/GenBank/DDBJ whole genome shotgun (WGS) entry which is preliminary data.</text>
</comment>
<dbReference type="GO" id="GO:0022857">
    <property type="term" value="F:transmembrane transporter activity"/>
    <property type="evidence" value="ECO:0007669"/>
    <property type="project" value="UniProtKB-UniRule"/>
</dbReference>
<feature type="transmembrane region" description="Helical" evidence="9">
    <location>
        <begin position="47"/>
        <end position="64"/>
    </location>
</feature>
<comment type="similarity">
    <text evidence="8 9">Belongs to the TRAP transporter small permease family.</text>
</comment>
<evidence type="ECO:0000256" key="5">
    <source>
        <dbReference type="ARBA" id="ARBA00022692"/>
    </source>
</evidence>
<evidence type="ECO:0000313" key="12">
    <source>
        <dbReference type="Proteomes" id="UP000297564"/>
    </source>
</evidence>
<dbReference type="GO" id="GO:0005886">
    <property type="term" value="C:plasma membrane"/>
    <property type="evidence" value="ECO:0007669"/>
    <property type="project" value="UniProtKB-SubCell"/>
</dbReference>
<accession>A0A4Z0BH87</accession>
<dbReference type="Pfam" id="PF04290">
    <property type="entry name" value="DctQ"/>
    <property type="match status" value="1"/>
</dbReference>
<keyword evidence="2 9" id="KW-0813">Transport</keyword>
<feature type="transmembrane region" description="Helical" evidence="9">
    <location>
        <begin position="85"/>
        <end position="103"/>
    </location>
</feature>
<dbReference type="RefSeq" id="WP_135285847.1">
    <property type="nucleotide sequence ID" value="NZ_SMLL01000005.1"/>
</dbReference>
<name>A0A4Z0BH87_9BURK</name>
<keyword evidence="6 9" id="KW-1133">Transmembrane helix</keyword>
<evidence type="ECO:0000256" key="2">
    <source>
        <dbReference type="ARBA" id="ARBA00022448"/>
    </source>
</evidence>
<dbReference type="InterPro" id="IPR055348">
    <property type="entry name" value="DctQ"/>
</dbReference>
<keyword evidence="5 9" id="KW-0812">Transmembrane</keyword>
<evidence type="ECO:0000256" key="8">
    <source>
        <dbReference type="ARBA" id="ARBA00038436"/>
    </source>
</evidence>
<feature type="domain" description="Tripartite ATP-independent periplasmic transporters DctQ component" evidence="10">
    <location>
        <begin position="23"/>
        <end position="152"/>
    </location>
</feature>
<dbReference type="GO" id="GO:0015740">
    <property type="term" value="P:C4-dicarboxylate transport"/>
    <property type="evidence" value="ECO:0007669"/>
    <property type="project" value="TreeGrafter"/>
</dbReference>
<keyword evidence="12" id="KW-1185">Reference proteome</keyword>
<dbReference type="InterPro" id="IPR007387">
    <property type="entry name" value="TRAP_DctQ"/>
</dbReference>
<keyword evidence="3" id="KW-1003">Cell membrane</keyword>
<reference evidence="11 12" key="1">
    <citation type="submission" date="2019-03" db="EMBL/GenBank/DDBJ databases">
        <title>Ramlibacter rhizophilus CCTCC AB2015357, whole genome shotgun sequence.</title>
        <authorList>
            <person name="Zhang X."/>
            <person name="Feng G."/>
            <person name="Zhu H."/>
        </authorList>
    </citation>
    <scope>NUCLEOTIDE SEQUENCE [LARGE SCALE GENOMIC DNA]</scope>
    <source>
        <strain evidence="11 12">CCTCC AB2015357</strain>
    </source>
</reference>
<dbReference type="EMBL" id="SMLL01000005">
    <property type="protein sequence ID" value="TFY98696.1"/>
    <property type="molecule type" value="Genomic_DNA"/>
</dbReference>
<feature type="transmembrane region" description="Helical" evidence="9">
    <location>
        <begin position="12"/>
        <end position="35"/>
    </location>
</feature>
<sequence>MTKAVEAYFRLLKLLMAVCLAGMVVLVFGNVVLRYAFNSGITVSEEVARLFFVYLTFLGAIVAMREHLHLGVDTVVRRLPPLGRRACAVTGNVLMLFATGLFLQGSWAQSVINLDVKMPVTGISMATVYGVGVIFSVSVGLLILHDLYRALTGKVEVHEPVGEAGPLAGATGAVPGVANAAKHAQGRTTAEAA</sequence>
<proteinExistence type="inferred from homology"/>
<comment type="subunit">
    <text evidence="9">The complex comprises the extracytoplasmic solute receptor protein and the two transmembrane proteins.</text>
</comment>
<evidence type="ECO:0000256" key="1">
    <source>
        <dbReference type="ARBA" id="ARBA00004429"/>
    </source>
</evidence>
<feature type="transmembrane region" description="Helical" evidence="9">
    <location>
        <begin position="123"/>
        <end position="144"/>
    </location>
</feature>
<evidence type="ECO:0000259" key="10">
    <source>
        <dbReference type="Pfam" id="PF04290"/>
    </source>
</evidence>
<dbReference type="OrthoDB" id="9791324at2"/>
<evidence type="ECO:0000256" key="4">
    <source>
        <dbReference type="ARBA" id="ARBA00022519"/>
    </source>
</evidence>
<dbReference type="AlphaFoldDB" id="A0A4Z0BH87"/>
<protein>
    <recommendedName>
        <fullName evidence="9">TRAP transporter small permease protein</fullName>
    </recommendedName>
</protein>
<evidence type="ECO:0000256" key="9">
    <source>
        <dbReference type="RuleBase" id="RU369079"/>
    </source>
</evidence>
<dbReference type="PANTHER" id="PTHR35011:SF2">
    <property type="entry name" value="2,3-DIKETO-L-GULONATE TRAP TRANSPORTER SMALL PERMEASE PROTEIN YIAM"/>
    <property type="match status" value="1"/>
</dbReference>